<evidence type="ECO:0000313" key="2">
    <source>
        <dbReference type="EMBL" id="VXC71469.1"/>
    </source>
</evidence>
<sequence length="47" mass="5198">MTINAKNNGINIIIASLIAMSFIVGLNGSKLIIIFTYLSFHPFIFII</sequence>
<proteinExistence type="predicted"/>
<evidence type="ECO:0000313" key="3">
    <source>
        <dbReference type="Proteomes" id="UP000437562"/>
    </source>
</evidence>
<keyword evidence="1" id="KW-1133">Transmembrane helix</keyword>
<keyword evidence="1" id="KW-0812">Transmembrane</keyword>
<gene>
    <name evidence="2" type="ORF">BACI71_60106</name>
</gene>
<accession>A0A654AXC2</accession>
<organism evidence="2 3">
    <name type="scientific">Bacillus mycoides</name>
    <dbReference type="NCBI Taxonomy" id="1405"/>
    <lineage>
        <taxon>Bacteria</taxon>
        <taxon>Bacillati</taxon>
        <taxon>Bacillota</taxon>
        <taxon>Bacilli</taxon>
        <taxon>Bacillales</taxon>
        <taxon>Bacillaceae</taxon>
        <taxon>Bacillus</taxon>
        <taxon>Bacillus cereus group</taxon>
    </lineage>
</organism>
<name>A0A654AXC2_BACMY</name>
<dbReference type="EMBL" id="CABWMC010000031">
    <property type="protein sequence ID" value="VXC71469.1"/>
    <property type="molecule type" value="Genomic_DNA"/>
</dbReference>
<dbReference type="AlphaFoldDB" id="A0A654AXC2"/>
<protein>
    <submittedName>
        <fullName evidence="2">Uncharacterized protein</fullName>
    </submittedName>
</protein>
<evidence type="ECO:0000256" key="1">
    <source>
        <dbReference type="SAM" id="Phobius"/>
    </source>
</evidence>
<feature type="transmembrane region" description="Helical" evidence="1">
    <location>
        <begin position="12"/>
        <end position="38"/>
    </location>
</feature>
<reference evidence="2 3" key="1">
    <citation type="submission" date="2019-10" db="EMBL/GenBank/DDBJ databases">
        <authorList>
            <person name="Karimi E."/>
        </authorList>
    </citation>
    <scope>NUCLEOTIDE SEQUENCE [LARGE SCALE GENOMIC DNA]</scope>
    <source>
        <strain evidence="2">Bacillus sp. 71</strain>
    </source>
</reference>
<keyword evidence="1" id="KW-0472">Membrane</keyword>
<dbReference type="Proteomes" id="UP000437562">
    <property type="component" value="Unassembled WGS sequence"/>
</dbReference>